<organism evidence="3 4">
    <name type="scientific">Pontibacillus marinus BH030004 = DSM 16465</name>
    <dbReference type="NCBI Taxonomy" id="1385511"/>
    <lineage>
        <taxon>Bacteria</taxon>
        <taxon>Bacillati</taxon>
        <taxon>Bacillota</taxon>
        <taxon>Bacilli</taxon>
        <taxon>Bacillales</taxon>
        <taxon>Bacillaceae</taxon>
        <taxon>Pontibacillus</taxon>
    </lineage>
</organism>
<dbReference type="PANTHER" id="PTHR13947">
    <property type="entry name" value="GNAT FAMILY N-ACETYLTRANSFERASE"/>
    <property type="match status" value="1"/>
</dbReference>
<dbReference type="PROSITE" id="PS51186">
    <property type="entry name" value="GNAT"/>
    <property type="match status" value="1"/>
</dbReference>
<protein>
    <recommendedName>
        <fullName evidence="2">N-acetyltransferase domain-containing protein</fullName>
    </recommendedName>
</protein>
<dbReference type="PANTHER" id="PTHR13947:SF37">
    <property type="entry name" value="LD18367P"/>
    <property type="match status" value="1"/>
</dbReference>
<dbReference type="InterPro" id="IPR050769">
    <property type="entry name" value="NAT_camello-type"/>
</dbReference>
<gene>
    <name evidence="3" type="ORF">N783_05840</name>
</gene>
<dbReference type="SUPFAM" id="SSF55729">
    <property type="entry name" value="Acyl-CoA N-acyltransferases (Nat)"/>
    <property type="match status" value="1"/>
</dbReference>
<dbReference type="Gene3D" id="3.40.630.30">
    <property type="match status" value="1"/>
</dbReference>
<name>A0A0A5FTE6_9BACI</name>
<dbReference type="Proteomes" id="UP000030403">
    <property type="component" value="Unassembled WGS sequence"/>
</dbReference>
<sequence>MIISYLPLDIDSPHMNEVVDIYHSVYEGSDPEEIRGRFLQHSTYPGYTGWVAVCDDRIVGFAYGFSSTSGQFYRSKLESVLEDKEIHSWLKDCFEFVEMAVLPEFRRQGIASTLEKRLLDKAPHQTSVLTTGSANEDARFLYEKLGWESVKEAQLVPAEDSMLIMGKRLNVRVD</sequence>
<dbReference type="eggNOG" id="COG0456">
    <property type="taxonomic scope" value="Bacteria"/>
</dbReference>
<proteinExistence type="predicted"/>
<accession>A0A0A5FTE6</accession>
<evidence type="ECO:0000259" key="2">
    <source>
        <dbReference type="PROSITE" id="PS51186"/>
    </source>
</evidence>
<dbReference type="STRING" id="1385511.GCA_000425225_02265"/>
<keyword evidence="4" id="KW-1185">Reference proteome</keyword>
<dbReference type="Pfam" id="PF00583">
    <property type="entry name" value="Acetyltransf_1"/>
    <property type="match status" value="1"/>
</dbReference>
<dbReference type="InterPro" id="IPR016181">
    <property type="entry name" value="Acyl_CoA_acyltransferase"/>
</dbReference>
<dbReference type="GO" id="GO:0008080">
    <property type="term" value="F:N-acetyltransferase activity"/>
    <property type="evidence" value="ECO:0007669"/>
    <property type="project" value="InterPro"/>
</dbReference>
<reference evidence="3 4" key="1">
    <citation type="submission" date="2013-08" db="EMBL/GenBank/DDBJ databases">
        <authorList>
            <person name="Huang J."/>
            <person name="Wang G."/>
        </authorList>
    </citation>
    <scope>NUCLEOTIDE SEQUENCE [LARGE SCALE GENOMIC DNA]</scope>
    <source>
        <strain evidence="3 4">BH030004</strain>
    </source>
</reference>
<dbReference type="AlphaFoldDB" id="A0A0A5FTE6"/>
<evidence type="ECO:0000313" key="3">
    <source>
        <dbReference type="EMBL" id="KGX83179.1"/>
    </source>
</evidence>
<evidence type="ECO:0000256" key="1">
    <source>
        <dbReference type="ARBA" id="ARBA00022679"/>
    </source>
</evidence>
<dbReference type="OrthoDB" id="3692150at2"/>
<evidence type="ECO:0000313" key="4">
    <source>
        <dbReference type="Proteomes" id="UP000030403"/>
    </source>
</evidence>
<dbReference type="CDD" id="cd04301">
    <property type="entry name" value="NAT_SF"/>
    <property type="match status" value="1"/>
</dbReference>
<dbReference type="EMBL" id="AVPF01000139">
    <property type="protein sequence ID" value="KGX83179.1"/>
    <property type="molecule type" value="Genomic_DNA"/>
</dbReference>
<comment type="caution">
    <text evidence="3">The sequence shown here is derived from an EMBL/GenBank/DDBJ whole genome shotgun (WGS) entry which is preliminary data.</text>
</comment>
<dbReference type="InterPro" id="IPR000182">
    <property type="entry name" value="GNAT_dom"/>
</dbReference>
<dbReference type="RefSeq" id="WP_051255269.1">
    <property type="nucleotide sequence ID" value="NZ_AVPF01000139.1"/>
</dbReference>
<keyword evidence="1" id="KW-0808">Transferase</keyword>
<feature type="domain" description="N-acetyltransferase" evidence="2">
    <location>
        <begin position="1"/>
        <end position="170"/>
    </location>
</feature>